<reference evidence="3 4" key="1">
    <citation type="journal article" date="2018" name="Nat. Biotechnol.">
        <title>A standardized bacterial taxonomy based on genome phylogeny substantially revises the tree of life.</title>
        <authorList>
            <person name="Parks D.H."/>
            <person name="Chuvochina M."/>
            <person name="Waite D.W."/>
            <person name="Rinke C."/>
            <person name="Skarshewski A."/>
            <person name="Chaumeil P.A."/>
            <person name="Hugenholtz P."/>
        </authorList>
    </citation>
    <scope>NUCLEOTIDE SEQUENCE [LARGE SCALE GENOMIC DNA]</scope>
    <source>
        <strain evidence="3">UBA11482</strain>
    </source>
</reference>
<dbReference type="Pfam" id="PF03009">
    <property type="entry name" value="GDPD"/>
    <property type="match status" value="1"/>
</dbReference>
<dbReference type="InterPro" id="IPR032160">
    <property type="entry name" value="DUF4996"/>
</dbReference>
<protein>
    <submittedName>
        <fullName evidence="3">Glycerophosphodiester phosphodiesterase</fullName>
    </submittedName>
</protein>
<proteinExistence type="predicted"/>
<dbReference type="PROSITE" id="PS51704">
    <property type="entry name" value="GP_PDE"/>
    <property type="match status" value="1"/>
</dbReference>
<evidence type="ECO:0000259" key="2">
    <source>
        <dbReference type="PROSITE" id="PS51704"/>
    </source>
</evidence>
<organism evidence="3 4">
    <name type="scientific">Coprobacter fastidiosus</name>
    <dbReference type="NCBI Taxonomy" id="1099853"/>
    <lineage>
        <taxon>Bacteria</taxon>
        <taxon>Pseudomonadati</taxon>
        <taxon>Bacteroidota</taxon>
        <taxon>Bacteroidia</taxon>
        <taxon>Bacteroidales</taxon>
        <taxon>Barnesiellaceae</taxon>
        <taxon>Coprobacter</taxon>
    </lineage>
</organism>
<dbReference type="InterPro" id="IPR017946">
    <property type="entry name" value="PLC-like_Pdiesterase_TIM-brl"/>
</dbReference>
<comment type="caution">
    <text evidence="3">The sequence shown here is derived from an EMBL/GenBank/DDBJ whole genome shotgun (WGS) entry which is preliminary data.</text>
</comment>
<dbReference type="CDD" id="cd08566">
    <property type="entry name" value="GDPD_AtGDE_like"/>
    <property type="match status" value="1"/>
</dbReference>
<keyword evidence="1" id="KW-0732">Signal</keyword>
<feature type="signal peptide" evidence="1">
    <location>
        <begin position="1"/>
        <end position="19"/>
    </location>
</feature>
<dbReference type="GO" id="GO:0006580">
    <property type="term" value="P:ethanolamine metabolic process"/>
    <property type="evidence" value="ECO:0007669"/>
    <property type="project" value="TreeGrafter"/>
</dbReference>
<dbReference type="GO" id="GO:0006644">
    <property type="term" value="P:phospholipid metabolic process"/>
    <property type="evidence" value="ECO:0007669"/>
    <property type="project" value="TreeGrafter"/>
</dbReference>
<dbReference type="Pfam" id="PF16387">
    <property type="entry name" value="DUF4996"/>
    <property type="match status" value="1"/>
</dbReference>
<dbReference type="Proteomes" id="UP000262954">
    <property type="component" value="Unassembled WGS sequence"/>
</dbReference>
<sequence length="299" mass="34176">MKKYHLLFYLILLNLTVTANNRTEALLSILKSNKPDYIFVVAHRGDWRHAPENSIAAIKSAISIGADMVEIDIQKTKDGDFVLMHDNSIDRTTNGKGYINNYTVKELKNFKLRYNSGELSKETIPTLKEALSACKGKILVNIDKGENYLSDIEPIIKEAGMENYIILKGRDSVNDVKKKLSLYKNIIYMPIVDLDTSGAILYIDSFLKDFQPIAMEIGFKTDDFEQLSYIDKIAESNCRIWINTLWESLCGGHDDEKAVNDPDNSWGWVLKNKATIIQTDRPEELITYLKQKGLRKIDW</sequence>
<dbReference type="InterPro" id="IPR030395">
    <property type="entry name" value="GP_PDE_dom"/>
</dbReference>
<dbReference type="AlphaFoldDB" id="A0A354M4W2"/>
<feature type="chain" id="PRO_5016782953" evidence="1">
    <location>
        <begin position="20"/>
        <end position="299"/>
    </location>
</feature>
<evidence type="ECO:0000256" key="1">
    <source>
        <dbReference type="SAM" id="SignalP"/>
    </source>
</evidence>
<evidence type="ECO:0000313" key="3">
    <source>
        <dbReference type="EMBL" id="HBJ09551.1"/>
    </source>
</evidence>
<evidence type="ECO:0000313" key="4">
    <source>
        <dbReference type="Proteomes" id="UP000262954"/>
    </source>
</evidence>
<dbReference type="PANTHER" id="PTHR46320:SF1">
    <property type="entry name" value="GLYCEROPHOSPHODIESTER PHOSPHODIESTERASE 1"/>
    <property type="match status" value="1"/>
</dbReference>
<dbReference type="GO" id="GO:0070291">
    <property type="term" value="P:N-acylethanolamine metabolic process"/>
    <property type="evidence" value="ECO:0007669"/>
    <property type="project" value="TreeGrafter"/>
</dbReference>
<name>A0A354M4W2_9BACT</name>
<gene>
    <name evidence="3" type="ORF">DDY73_11175</name>
</gene>
<dbReference type="PANTHER" id="PTHR46320">
    <property type="entry name" value="GLYCEROPHOSPHODIESTER PHOSPHODIESTERASE 1"/>
    <property type="match status" value="1"/>
</dbReference>
<dbReference type="GO" id="GO:0008889">
    <property type="term" value="F:glycerophosphodiester phosphodiesterase activity"/>
    <property type="evidence" value="ECO:0007669"/>
    <property type="project" value="TreeGrafter"/>
</dbReference>
<feature type="domain" description="GP-PDE" evidence="2">
    <location>
        <begin position="38"/>
        <end position="289"/>
    </location>
</feature>
<accession>A0A354M4W2</accession>
<dbReference type="SUPFAM" id="SSF51695">
    <property type="entry name" value="PLC-like phosphodiesterases"/>
    <property type="match status" value="1"/>
</dbReference>
<dbReference type="Gene3D" id="3.20.20.190">
    <property type="entry name" value="Phosphatidylinositol (PI) phosphodiesterase"/>
    <property type="match status" value="1"/>
</dbReference>
<dbReference type="RefSeq" id="WP_346693563.1">
    <property type="nucleotide sequence ID" value="NZ_CAWVAS010000110.1"/>
</dbReference>
<dbReference type="EMBL" id="DNWC01000145">
    <property type="protein sequence ID" value="HBJ09551.1"/>
    <property type="molecule type" value="Genomic_DNA"/>
</dbReference>
<dbReference type="GO" id="GO:0005886">
    <property type="term" value="C:plasma membrane"/>
    <property type="evidence" value="ECO:0007669"/>
    <property type="project" value="TreeGrafter"/>
</dbReference>